<feature type="region of interest" description="Disordered" evidence="1">
    <location>
        <begin position="199"/>
        <end position="265"/>
    </location>
</feature>
<proteinExistence type="predicted"/>
<keyword evidence="4" id="KW-1185">Reference proteome</keyword>
<evidence type="ECO:0000313" key="3">
    <source>
        <dbReference type="EMBL" id="MCP1675562.1"/>
    </source>
</evidence>
<evidence type="ECO:0000313" key="4">
    <source>
        <dbReference type="Proteomes" id="UP001205843"/>
    </source>
</evidence>
<feature type="chain" id="PRO_5042118592" description="DUF4412 domain-containing protein" evidence="2">
    <location>
        <begin position="25"/>
        <end position="265"/>
    </location>
</feature>
<gene>
    <name evidence="3" type="ORF">J2T57_002712</name>
</gene>
<dbReference type="Proteomes" id="UP001205843">
    <property type="component" value="Unassembled WGS sequence"/>
</dbReference>
<dbReference type="AlphaFoldDB" id="A0AAE3KGS6"/>
<keyword evidence="2" id="KW-0732">Signal</keyword>
<comment type="caution">
    <text evidence="3">The sequence shown here is derived from an EMBL/GenBank/DDBJ whole genome shotgun (WGS) entry which is preliminary data.</text>
</comment>
<dbReference type="RefSeq" id="WP_253479117.1">
    <property type="nucleotide sequence ID" value="NZ_JALJXV010000006.1"/>
</dbReference>
<organism evidence="3 4">
    <name type="scientific">Natronocella acetinitrilica</name>
    <dbReference type="NCBI Taxonomy" id="414046"/>
    <lineage>
        <taxon>Bacteria</taxon>
        <taxon>Pseudomonadati</taxon>
        <taxon>Pseudomonadota</taxon>
        <taxon>Gammaproteobacteria</taxon>
        <taxon>Chromatiales</taxon>
        <taxon>Ectothiorhodospiraceae</taxon>
        <taxon>Natronocella</taxon>
    </lineage>
</organism>
<evidence type="ECO:0008006" key="5">
    <source>
        <dbReference type="Google" id="ProtNLM"/>
    </source>
</evidence>
<feature type="signal peptide" evidence="2">
    <location>
        <begin position="1"/>
        <end position="24"/>
    </location>
</feature>
<evidence type="ECO:0000256" key="2">
    <source>
        <dbReference type="SAM" id="SignalP"/>
    </source>
</evidence>
<reference evidence="3" key="1">
    <citation type="submission" date="2022-03" db="EMBL/GenBank/DDBJ databases">
        <title>Genomic Encyclopedia of Type Strains, Phase III (KMG-III): the genomes of soil and plant-associated and newly described type strains.</title>
        <authorList>
            <person name="Whitman W."/>
        </authorList>
    </citation>
    <scope>NUCLEOTIDE SEQUENCE</scope>
    <source>
        <strain evidence="3">ANL 6-2</strain>
    </source>
</reference>
<sequence length="265" mass="28633">MDSRQGLIATVGGALFLAAGMAQADVTGVFDTPDGQVTLEVRDADNLRFRTPDGSFLVVSRGEAFMLGRGNDGWMAMPVSEIPAAGGSPEEVRFRATGDRETVAGIRGEVYRMERGDSWADDWQPAGDAVFSTDPRARELGQGFVSLMQHFSATGELETAFGDVDGIDLDRQGMLRVNNDLVLVSLDDSRIADRNFQLPPNVQMMSGPGRGAASSDDGGADEQREPGWFGRQVQGTGEDARDDAAGETRREIRDNVRDGVRSLFR</sequence>
<accession>A0AAE3KGS6</accession>
<dbReference type="EMBL" id="JALJXV010000006">
    <property type="protein sequence ID" value="MCP1675562.1"/>
    <property type="molecule type" value="Genomic_DNA"/>
</dbReference>
<name>A0AAE3KGS6_9GAMM</name>
<feature type="compositionally biased region" description="Basic and acidic residues" evidence="1">
    <location>
        <begin position="238"/>
        <end position="265"/>
    </location>
</feature>
<evidence type="ECO:0000256" key="1">
    <source>
        <dbReference type="SAM" id="MobiDB-lite"/>
    </source>
</evidence>
<protein>
    <recommendedName>
        <fullName evidence="5">DUF4412 domain-containing protein</fullName>
    </recommendedName>
</protein>